<sequence>MNIIEKALQVASRAHADQYRKHTDIPYITHPVAVGIMLMKAGYGDEIVAAGILHDTIEDTLLTLADIEREFGKRVARIVEGCSEPDKSLSWEKRKQHTIEFLKSASKDIKAVVCADKLHNIRSIINDFEQIGDMVWERFNRGKHDQEWYYRNVIESLDYQSNFRLLDELKVEVDRLFSPSGTEV</sequence>
<organism evidence="2 3">
    <name type="scientific">Bacillus salipaludis</name>
    <dbReference type="NCBI Taxonomy" id="2547811"/>
    <lineage>
        <taxon>Bacteria</taxon>
        <taxon>Bacillati</taxon>
        <taxon>Bacillota</taxon>
        <taxon>Bacilli</taxon>
        <taxon>Bacillales</taxon>
        <taxon>Bacillaceae</taxon>
        <taxon>Bacillus</taxon>
    </lineage>
</organism>
<keyword evidence="3" id="KW-1185">Reference proteome</keyword>
<dbReference type="Gene3D" id="1.10.3210.10">
    <property type="entry name" value="Hypothetical protein af1432"/>
    <property type="match status" value="1"/>
</dbReference>
<reference evidence="2 3" key="1">
    <citation type="submission" date="2024-11" db="EMBL/GenBank/DDBJ databases">
        <authorList>
            <person name="Lucas J.A."/>
        </authorList>
    </citation>
    <scope>NUCLEOTIDE SEQUENCE [LARGE SCALE GENOMIC DNA]</scope>
    <source>
        <strain evidence="2 3">Z 5.4</strain>
    </source>
</reference>
<dbReference type="InterPro" id="IPR003607">
    <property type="entry name" value="HD/PDEase_dom"/>
</dbReference>
<dbReference type="SUPFAM" id="SSF109604">
    <property type="entry name" value="HD-domain/PDEase-like"/>
    <property type="match status" value="1"/>
</dbReference>
<dbReference type="PANTHER" id="PTHR46246">
    <property type="entry name" value="GUANOSINE-3',5'-BIS(DIPHOSPHATE) 3'-PYROPHOSPHOHYDROLASE MESH1"/>
    <property type="match status" value="1"/>
</dbReference>
<proteinExistence type="predicted"/>
<evidence type="ECO:0000259" key="1">
    <source>
        <dbReference type="SMART" id="SM00471"/>
    </source>
</evidence>
<gene>
    <name evidence="2" type="ORF">ACJEBI_04520</name>
</gene>
<evidence type="ECO:0000313" key="2">
    <source>
        <dbReference type="EMBL" id="MFK9090744.1"/>
    </source>
</evidence>
<dbReference type="EMBL" id="JBJHQH010000003">
    <property type="protein sequence ID" value="MFK9090744.1"/>
    <property type="molecule type" value="Genomic_DNA"/>
</dbReference>
<evidence type="ECO:0000313" key="3">
    <source>
        <dbReference type="Proteomes" id="UP001623041"/>
    </source>
</evidence>
<name>A0ABW8RD92_9BACI</name>
<dbReference type="InterPro" id="IPR052194">
    <property type="entry name" value="MESH1"/>
</dbReference>
<feature type="domain" description="HD/PDEase" evidence="1">
    <location>
        <begin position="23"/>
        <end position="130"/>
    </location>
</feature>
<dbReference type="Pfam" id="PF13328">
    <property type="entry name" value="HD_4"/>
    <property type="match status" value="1"/>
</dbReference>
<dbReference type="Proteomes" id="UP001623041">
    <property type="component" value="Unassembled WGS sequence"/>
</dbReference>
<accession>A0ABW8RD92</accession>
<comment type="caution">
    <text evidence="2">The sequence shown here is derived from an EMBL/GenBank/DDBJ whole genome shotgun (WGS) entry which is preliminary data.</text>
</comment>
<protein>
    <submittedName>
        <fullName evidence="2">HD domain-containing protein</fullName>
    </submittedName>
</protein>
<dbReference type="SMART" id="SM00471">
    <property type="entry name" value="HDc"/>
    <property type="match status" value="1"/>
</dbReference>
<dbReference type="RefSeq" id="WP_406579439.1">
    <property type="nucleotide sequence ID" value="NZ_JBJHQH010000003.1"/>
</dbReference>
<dbReference type="PANTHER" id="PTHR46246:SF1">
    <property type="entry name" value="GUANOSINE-3',5'-BIS(DIPHOSPHATE) 3'-PYROPHOSPHOHYDROLASE MESH1"/>
    <property type="match status" value="1"/>
</dbReference>